<evidence type="ECO:0000313" key="3">
    <source>
        <dbReference type="Proteomes" id="UP000266778"/>
    </source>
</evidence>
<dbReference type="Proteomes" id="UP000266778">
    <property type="component" value="Chromosome"/>
</dbReference>
<protein>
    <submittedName>
        <fullName evidence="2">Uncharacterized protein</fullName>
    </submittedName>
</protein>
<feature type="region of interest" description="Disordered" evidence="1">
    <location>
        <begin position="22"/>
        <end position="46"/>
    </location>
</feature>
<reference evidence="2" key="1">
    <citation type="journal article" date="2019" name="J Environ">
        <title>Genetic characterization and potential molecular dissemination mechanism of tet (31) gene in Aeromonas caviae from an oxytetracycline wastewater treatment system.</title>
        <authorList>
            <person name="Shi Y."/>
            <person name="Tian Z."/>
            <person name="Leclercq S.O."/>
            <person name="Zhang H."/>
            <person name="Yang M."/>
            <person name="Zhang Y."/>
        </authorList>
    </citation>
    <scope>NUCLEOTIDE SEQUENCE</scope>
    <source>
        <strain evidence="2">T25-39</strain>
    </source>
</reference>
<organism evidence="2 3">
    <name type="scientific">Aeromonas caviae</name>
    <name type="common">Aeromonas punctata</name>
    <dbReference type="NCBI Taxonomy" id="648"/>
    <lineage>
        <taxon>Bacteria</taxon>
        <taxon>Pseudomonadati</taxon>
        <taxon>Pseudomonadota</taxon>
        <taxon>Gammaproteobacteria</taxon>
        <taxon>Aeromonadales</taxon>
        <taxon>Aeromonadaceae</taxon>
        <taxon>Aeromonas</taxon>
    </lineage>
</organism>
<evidence type="ECO:0000256" key="1">
    <source>
        <dbReference type="SAM" id="MobiDB-lite"/>
    </source>
</evidence>
<sequence>MTFFKNSLVIAIGLPIMRPYQHGGTRQPDEPASLRKWAPKEKRKQPLDFRSEGRKMRFLNAISVTLFNNLNQAICVGTHSIEHQKQFLIFNV</sequence>
<dbReference type="RefSeq" id="WP_119197086.1">
    <property type="nucleotide sequence ID" value="NZ_JAOCJV010000001.1"/>
</dbReference>
<dbReference type="AlphaFoldDB" id="A0A3S7PAU4"/>
<name>A0A3S7PAU4_AERCA</name>
<evidence type="ECO:0000313" key="2">
    <source>
        <dbReference type="EMBL" id="AXB04938.1"/>
    </source>
</evidence>
<proteinExistence type="predicted"/>
<accession>A0A3S7PAU4</accession>
<feature type="compositionally biased region" description="Basic and acidic residues" evidence="1">
    <location>
        <begin position="27"/>
        <end position="46"/>
    </location>
</feature>
<dbReference type="EMBL" id="CP025706">
    <property type="protein sequence ID" value="AXB04938.1"/>
    <property type="molecule type" value="Genomic_DNA"/>
</dbReference>
<gene>
    <name evidence="2" type="ORF">C1C91_07905</name>
</gene>